<dbReference type="SMART" id="SM00331">
    <property type="entry name" value="PP2C_SIG"/>
    <property type="match status" value="1"/>
</dbReference>
<keyword evidence="2" id="KW-0472">Membrane</keyword>
<keyword evidence="2" id="KW-0812">Transmembrane</keyword>
<comment type="caution">
    <text evidence="4">The sequence shown here is derived from an EMBL/GenBank/DDBJ whole genome shotgun (WGS) entry which is preliminary data.</text>
</comment>
<dbReference type="Gene3D" id="3.60.40.10">
    <property type="entry name" value="PPM-type phosphatase domain"/>
    <property type="match status" value="1"/>
</dbReference>
<dbReference type="AlphaFoldDB" id="A0A5M6DT82"/>
<feature type="transmembrane region" description="Helical" evidence="2">
    <location>
        <begin position="45"/>
        <end position="61"/>
    </location>
</feature>
<dbReference type="GO" id="GO:0016791">
    <property type="term" value="F:phosphatase activity"/>
    <property type="evidence" value="ECO:0007669"/>
    <property type="project" value="TreeGrafter"/>
</dbReference>
<feature type="transmembrane region" description="Helical" evidence="2">
    <location>
        <begin position="207"/>
        <end position="228"/>
    </location>
</feature>
<keyword evidence="5" id="KW-1185">Reference proteome</keyword>
<dbReference type="PANTHER" id="PTHR43156">
    <property type="entry name" value="STAGE II SPORULATION PROTEIN E-RELATED"/>
    <property type="match status" value="1"/>
</dbReference>
<dbReference type="RefSeq" id="WP_150086481.1">
    <property type="nucleotide sequence ID" value="NZ_VWSF01000001.1"/>
</dbReference>
<proteinExistence type="predicted"/>
<feature type="transmembrane region" description="Helical" evidence="2">
    <location>
        <begin position="148"/>
        <end position="170"/>
    </location>
</feature>
<reference evidence="4 5" key="1">
    <citation type="submission" date="2019-09" db="EMBL/GenBank/DDBJ databases">
        <title>Genome sequence and assembly of Adhaeribacter sp.</title>
        <authorList>
            <person name="Chhetri G."/>
        </authorList>
    </citation>
    <scope>NUCLEOTIDE SEQUENCE [LARGE SCALE GENOMIC DNA]</scope>
    <source>
        <strain evidence="4 5">DK36</strain>
    </source>
</reference>
<dbReference type="EMBL" id="VWSF01000001">
    <property type="protein sequence ID" value="KAA5549452.1"/>
    <property type="molecule type" value="Genomic_DNA"/>
</dbReference>
<feature type="transmembrane region" description="Helical" evidence="2">
    <location>
        <begin position="111"/>
        <end position="136"/>
    </location>
</feature>
<evidence type="ECO:0000313" key="4">
    <source>
        <dbReference type="EMBL" id="KAA5549452.1"/>
    </source>
</evidence>
<feature type="transmembrane region" description="Helical" evidence="2">
    <location>
        <begin position="12"/>
        <end position="33"/>
    </location>
</feature>
<dbReference type="Proteomes" id="UP000323426">
    <property type="component" value="Unassembled WGS sequence"/>
</dbReference>
<dbReference type="PANTHER" id="PTHR43156:SF2">
    <property type="entry name" value="STAGE II SPORULATION PROTEIN E"/>
    <property type="match status" value="1"/>
</dbReference>
<dbReference type="InterPro" id="IPR036457">
    <property type="entry name" value="PPM-type-like_dom_sf"/>
</dbReference>
<evidence type="ECO:0000313" key="5">
    <source>
        <dbReference type="Proteomes" id="UP000323426"/>
    </source>
</evidence>
<feature type="domain" description="PPM-type phosphatase" evidence="3">
    <location>
        <begin position="458"/>
        <end position="679"/>
    </location>
</feature>
<name>A0A5M6DT82_9BACT</name>
<organism evidence="4 5">
    <name type="scientific">Adhaeribacter rhizoryzae</name>
    <dbReference type="NCBI Taxonomy" id="2607907"/>
    <lineage>
        <taxon>Bacteria</taxon>
        <taxon>Pseudomonadati</taxon>
        <taxon>Bacteroidota</taxon>
        <taxon>Cytophagia</taxon>
        <taxon>Cytophagales</taxon>
        <taxon>Hymenobacteraceae</taxon>
        <taxon>Adhaeribacter</taxon>
    </lineage>
</organism>
<protein>
    <submittedName>
        <fullName evidence="4">SpoIIE family protein phosphatase</fullName>
    </submittedName>
</protein>
<feature type="transmembrane region" description="Helical" evidence="2">
    <location>
        <begin position="176"/>
        <end position="195"/>
    </location>
</feature>
<evidence type="ECO:0000259" key="3">
    <source>
        <dbReference type="SMART" id="SM00331"/>
    </source>
</evidence>
<dbReference type="InterPro" id="IPR052016">
    <property type="entry name" value="Bact_Sigma-Reg"/>
</dbReference>
<dbReference type="Pfam" id="PF07228">
    <property type="entry name" value="SpoIIE"/>
    <property type="match status" value="1"/>
</dbReference>
<feature type="transmembrane region" description="Helical" evidence="2">
    <location>
        <begin position="248"/>
        <end position="268"/>
    </location>
</feature>
<gene>
    <name evidence="4" type="ORF">F0145_02365</name>
</gene>
<keyword evidence="2" id="KW-1133">Transmembrane helix</keyword>
<accession>A0A5M6DT82</accession>
<sequence>MPDQIKLKKYLIFIAVLSWGLLVGSSLLYPVKIGQSTAATSLTETFSYAIKAVFVLAVFMLQRIRVNSYKGLDLLGYLWKLFFRGGITAYVCAVLHFGYQWAHHYFTGYEFYLSTTLYALNFGFFVFFIAKAFYIWHELLLYQKTKALVFEWRLFEGALFVILLLSLFQLDFLDFIFIPLQPLLAIFVVFLSFHLKWVAYVPGAKKWRVILLLLVILASTLIFIKIFVDLHLNTPVYNTFLDNPFIRLITLFVVLYPAFSLLVAIFSLPTASVFEQKRADLLNFQRLTQLIQQGEDQAQVFKTFFESAVNASDTDAGWLELLHEEEVEIVETFNIAENSIAQIRQEVQSPVASNLDYVNNNLDNSQFKRLRLPYKSLFVTPLRTAQRTFGVLYLLKDVEQGFDRETINVIRTFVSQTNLTIENLQLAEEALQTERYKEELKIASTVQESLIPKTFPSDSWFEISCFSQAAKEVGGDFYDFLQLSEGRIAIIIGDVSGKGISAAFHMAQMKGIFHGLMQDNLEPVKFMVKANNALTHCLERTSFITSSLYIIDYKLKGIFFARAGHCHTLYYNSMTEETFYFNTEGLGLGIIRDQNYSKRIHNMHYDYNPGDVMVIYTDGIVEARNKNQEEYGEDRLREMLAQTYHLEADDIKNAVVQDVTEFSQDMPIHDDQTLLVIKFRNVQPNFSA</sequence>
<keyword evidence="1" id="KW-0378">Hydrolase</keyword>
<evidence type="ECO:0000256" key="2">
    <source>
        <dbReference type="SAM" id="Phobius"/>
    </source>
</evidence>
<dbReference type="InterPro" id="IPR001932">
    <property type="entry name" value="PPM-type_phosphatase-like_dom"/>
</dbReference>
<dbReference type="InterPro" id="IPR029016">
    <property type="entry name" value="GAF-like_dom_sf"/>
</dbReference>
<feature type="transmembrane region" description="Helical" evidence="2">
    <location>
        <begin position="81"/>
        <end position="99"/>
    </location>
</feature>
<dbReference type="SUPFAM" id="SSF81606">
    <property type="entry name" value="PP2C-like"/>
    <property type="match status" value="1"/>
</dbReference>
<evidence type="ECO:0000256" key="1">
    <source>
        <dbReference type="ARBA" id="ARBA00022801"/>
    </source>
</evidence>
<dbReference type="Gene3D" id="3.30.450.40">
    <property type="match status" value="1"/>
</dbReference>
<dbReference type="SUPFAM" id="SSF55781">
    <property type="entry name" value="GAF domain-like"/>
    <property type="match status" value="1"/>
</dbReference>